<evidence type="ECO:0000313" key="6">
    <source>
        <dbReference type="EMBL" id="KDN21151.1"/>
    </source>
</evidence>
<comment type="caution">
    <text evidence="6">The sequence shown here is derived from an EMBL/GenBank/DDBJ whole genome shotgun (WGS) entry which is preliminary data.</text>
</comment>
<evidence type="ECO:0000256" key="3">
    <source>
        <dbReference type="ARBA" id="ARBA00023163"/>
    </source>
</evidence>
<dbReference type="SUPFAM" id="SSF46689">
    <property type="entry name" value="Homeodomain-like"/>
    <property type="match status" value="1"/>
</dbReference>
<evidence type="ECO:0000256" key="4">
    <source>
        <dbReference type="PROSITE-ProRule" id="PRU00335"/>
    </source>
</evidence>
<evidence type="ECO:0000259" key="5">
    <source>
        <dbReference type="PROSITE" id="PS50977"/>
    </source>
</evidence>
<dbReference type="PANTHER" id="PTHR47506:SF1">
    <property type="entry name" value="HTH-TYPE TRANSCRIPTIONAL REGULATOR YJDC"/>
    <property type="match status" value="1"/>
</dbReference>
<dbReference type="PROSITE" id="PS50977">
    <property type="entry name" value="HTH_TETR_2"/>
    <property type="match status" value="1"/>
</dbReference>
<dbReference type="EMBL" id="JMQI01000028">
    <property type="protein sequence ID" value="KDN21151.1"/>
    <property type="molecule type" value="Genomic_DNA"/>
</dbReference>
<protein>
    <submittedName>
        <fullName evidence="6">TetR family transcriptional regulator</fullName>
    </submittedName>
</protein>
<keyword evidence="2 4" id="KW-0238">DNA-binding</keyword>
<keyword evidence="7" id="KW-1185">Reference proteome</keyword>
<evidence type="ECO:0000313" key="7">
    <source>
        <dbReference type="Proteomes" id="UP000027345"/>
    </source>
</evidence>
<keyword evidence="1" id="KW-0805">Transcription regulation</keyword>
<evidence type="ECO:0000256" key="2">
    <source>
        <dbReference type="ARBA" id="ARBA00023125"/>
    </source>
</evidence>
<name>A0A066U142_9PSEU</name>
<dbReference type="Pfam" id="PF00440">
    <property type="entry name" value="TetR_N"/>
    <property type="match status" value="1"/>
</dbReference>
<dbReference type="PANTHER" id="PTHR47506">
    <property type="entry name" value="TRANSCRIPTIONAL REGULATORY PROTEIN"/>
    <property type="match status" value="1"/>
</dbReference>
<gene>
    <name evidence="6" type="ORF">DV20_14765</name>
</gene>
<feature type="DNA-binding region" description="H-T-H motif" evidence="4">
    <location>
        <begin position="29"/>
        <end position="48"/>
    </location>
</feature>
<dbReference type="InterPro" id="IPR009057">
    <property type="entry name" value="Homeodomain-like_sf"/>
</dbReference>
<proteinExistence type="predicted"/>
<evidence type="ECO:0000256" key="1">
    <source>
        <dbReference type="ARBA" id="ARBA00023015"/>
    </source>
</evidence>
<dbReference type="STRING" id="287986.DV20_14765"/>
<keyword evidence="3" id="KW-0804">Transcription</keyword>
<dbReference type="InterPro" id="IPR036271">
    <property type="entry name" value="Tet_transcr_reg_TetR-rel_C_sf"/>
</dbReference>
<dbReference type="Gene3D" id="1.10.10.60">
    <property type="entry name" value="Homeodomain-like"/>
    <property type="match status" value="1"/>
</dbReference>
<feature type="domain" description="HTH tetR-type" evidence="5">
    <location>
        <begin position="6"/>
        <end position="66"/>
    </location>
</feature>
<dbReference type="InterPro" id="IPR001647">
    <property type="entry name" value="HTH_TetR"/>
</dbReference>
<dbReference type="eggNOG" id="COG1309">
    <property type="taxonomic scope" value="Bacteria"/>
</dbReference>
<dbReference type="SUPFAM" id="SSF48498">
    <property type="entry name" value="Tetracyclin repressor-like, C-terminal domain"/>
    <property type="match status" value="1"/>
</dbReference>
<sequence>MSRIKEFDVDEACDGALTLFRRQGYEATSVSDLVTHLGVAKASLYATFGTKHDLYVTALKRYAERTDARVMAQLSEPGSGVATVRRLFDGYAAEILGDETRMGCFVVNSAIELLPHDPDVARLVERSWNTLEVALTMALERAKAQDELPGGSDPATLARFLLTVLQGLRVLGKGADAVGRVEAAVSTAMRLLIRE</sequence>
<dbReference type="Proteomes" id="UP000027345">
    <property type="component" value="Unassembled WGS sequence"/>
</dbReference>
<dbReference type="Gene3D" id="1.10.357.10">
    <property type="entry name" value="Tetracycline Repressor, domain 2"/>
    <property type="match status" value="1"/>
</dbReference>
<reference evidence="6 7" key="1">
    <citation type="submission" date="2014-05" db="EMBL/GenBank/DDBJ databases">
        <title>Draft genome sequence of Amycolatopsis rifamycinica DSM 46095.</title>
        <authorList>
            <person name="Lal R."/>
            <person name="Saxena A."/>
            <person name="Kumari R."/>
            <person name="Mukherjee U."/>
            <person name="Singh P."/>
            <person name="Sangwan N."/>
            <person name="Mahato N.K."/>
        </authorList>
    </citation>
    <scope>NUCLEOTIDE SEQUENCE [LARGE SCALE GENOMIC DNA]</scope>
    <source>
        <strain evidence="6 7">DSM 46095</strain>
    </source>
</reference>
<dbReference type="Pfam" id="PF16925">
    <property type="entry name" value="TetR_C_13"/>
    <property type="match status" value="1"/>
</dbReference>
<dbReference type="AlphaFoldDB" id="A0A066U142"/>
<dbReference type="InterPro" id="IPR011075">
    <property type="entry name" value="TetR_C"/>
</dbReference>
<organism evidence="6 7">
    <name type="scientific">Amycolatopsis rifamycinica</name>
    <dbReference type="NCBI Taxonomy" id="287986"/>
    <lineage>
        <taxon>Bacteria</taxon>
        <taxon>Bacillati</taxon>
        <taxon>Actinomycetota</taxon>
        <taxon>Actinomycetes</taxon>
        <taxon>Pseudonocardiales</taxon>
        <taxon>Pseudonocardiaceae</taxon>
        <taxon>Amycolatopsis</taxon>
    </lineage>
</organism>
<accession>A0A066U142</accession>
<dbReference type="RefSeq" id="WP_043780395.1">
    <property type="nucleotide sequence ID" value="NZ_JMQI01000028.1"/>
</dbReference>
<dbReference type="OrthoDB" id="9805134at2"/>
<dbReference type="GO" id="GO:0003677">
    <property type="term" value="F:DNA binding"/>
    <property type="evidence" value="ECO:0007669"/>
    <property type="project" value="UniProtKB-UniRule"/>
</dbReference>